<dbReference type="RefSeq" id="XP_036630637.1">
    <property type="nucleotide sequence ID" value="XM_036777017.1"/>
</dbReference>
<gene>
    <name evidence="2" type="ORF">PC9H_007486</name>
</gene>
<comment type="caution">
    <text evidence="2">The sequence shown here is derived from an EMBL/GenBank/DDBJ whole genome shotgun (WGS) entry which is preliminary data.</text>
</comment>
<evidence type="ECO:0000256" key="1">
    <source>
        <dbReference type="SAM" id="MobiDB-lite"/>
    </source>
</evidence>
<feature type="compositionally biased region" description="Low complexity" evidence="1">
    <location>
        <begin position="1"/>
        <end position="24"/>
    </location>
</feature>
<dbReference type="EMBL" id="JACETU010000005">
    <property type="protein sequence ID" value="KAF7428265.1"/>
    <property type="molecule type" value="Genomic_DNA"/>
</dbReference>
<organism evidence="2 3">
    <name type="scientific">Pleurotus ostreatus</name>
    <name type="common">Oyster mushroom</name>
    <name type="synonym">White-rot fungus</name>
    <dbReference type="NCBI Taxonomy" id="5322"/>
    <lineage>
        <taxon>Eukaryota</taxon>
        <taxon>Fungi</taxon>
        <taxon>Dikarya</taxon>
        <taxon>Basidiomycota</taxon>
        <taxon>Agaricomycotina</taxon>
        <taxon>Agaricomycetes</taxon>
        <taxon>Agaricomycetidae</taxon>
        <taxon>Agaricales</taxon>
        <taxon>Pleurotineae</taxon>
        <taxon>Pleurotaceae</taxon>
        <taxon>Pleurotus</taxon>
    </lineage>
</organism>
<dbReference type="OrthoDB" id="3197787at2759"/>
<evidence type="ECO:0000313" key="2">
    <source>
        <dbReference type="EMBL" id="KAF7428265.1"/>
    </source>
</evidence>
<protein>
    <submittedName>
        <fullName evidence="2">Uncharacterized protein</fullName>
    </submittedName>
</protein>
<feature type="region of interest" description="Disordered" evidence="1">
    <location>
        <begin position="1"/>
        <end position="49"/>
    </location>
</feature>
<sequence>MPPTSDTYSDISSDLSSISECSASRPPPASPTKARQRPESLRLHSIGDNPSEITGKLLKSVRRSGKHPAITMEFSDHTTYQVLVDGYDPQYPGVPKELEMDELFYELLELPNGKLPEPLAIIDCVFVTLTDKAFERKHIHINDCWEAKESRWDQNHLGLAFKLAEDTPRWRCVWATMSDYDPASGSAIFRSYDDVYLKKLQRSSRTDARHRRKPSWARP</sequence>
<dbReference type="VEuPathDB" id="FungiDB:PC9H_007486"/>
<keyword evidence="3" id="KW-1185">Reference proteome</keyword>
<dbReference type="GeneID" id="59377304"/>
<accession>A0A8H6ZRD8</accession>
<reference evidence="2" key="1">
    <citation type="submission" date="2019-07" db="EMBL/GenBank/DDBJ databases">
        <authorList>
            <person name="Palmer J.M."/>
        </authorList>
    </citation>
    <scope>NUCLEOTIDE SEQUENCE</scope>
    <source>
        <strain evidence="2">PC9</strain>
    </source>
</reference>
<dbReference type="AlphaFoldDB" id="A0A8H6ZRD8"/>
<name>A0A8H6ZRD8_PLEOS</name>
<dbReference type="Proteomes" id="UP000623687">
    <property type="component" value="Unassembled WGS sequence"/>
</dbReference>
<proteinExistence type="predicted"/>
<evidence type="ECO:0000313" key="3">
    <source>
        <dbReference type="Proteomes" id="UP000623687"/>
    </source>
</evidence>